<dbReference type="RefSeq" id="WP_034431515.1">
    <property type="nucleotide sequence ID" value="NZ_CBTK010000070.1"/>
</dbReference>
<comment type="caution">
    <text evidence="4">The sequence shown here is derived from an EMBL/GenBank/DDBJ whole genome shotgun (WGS) entry which is preliminary data.</text>
</comment>
<dbReference type="SUPFAM" id="SSF52540">
    <property type="entry name" value="P-loop containing nucleoside triphosphate hydrolases"/>
    <property type="match status" value="1"/>
</dbReference>
<organism evidence="4 5">
    <name type="scientific">Candidatus Contendobacter odensis Run_B_J11</name>
    <dbReference type="NCBI Taxonomy" id="1400861"/>
    <lineage>
        <taxon>Bacteria</taxon>
        <taxon>Pseudomonadati</taxon>
        <taxon>Pseudomonadota</taxon>
        <taxon>Gammaproteobacteria</taxon>
        <taxon>Candidatus Competibacteraceae</taxon>
        <taxon>Candidatus Contendibacter</taxon>
    </lineage>
</organism>
<reference evidence="4 5" key="1">
    <citation type="journal article" date="2014" name="ISME J.">
        <title>Candidatus Competibacter-lineage genomes retrieved from metagenomes reveal functional metabolic diversity.</title>
        <authorList>
            <person name="McIlroy S.J."/>
            <person name="Albertsen M."/>
            <person name="Andresen E.K."/>
            <person name="Saunders A.M."/>
            <person name="Kristiansen R."/>
            <person name="Stokholm-Bjerregaard M."/>
            <person name="Nielsen K.L."/>
            <person name="Nielsen P.H."/>
        </authorList>
    </citation>
    <scope>NUCLEOTIDE SEQUENCE [LARGE SCALE GENOMIC DNA]</scope>
    <source>
        <strain evidence="4 5">Run_B_J11</strain>
    </source>
</reference>
<evidence type="ECO:0000256" key="2">
    <source>
        <dbReference type="SAM" id="Phobius"/>
    </source>
</evidence>
<dbReference type="EMBL" id="CBTK010000070">
    <property type="protein sequence ID" value="CDH44333.1"/>
    <property type="molecule type" value="Genomic_DNA"/>
</dbReference>
<dbReference type="PANTHER" id="PTHR30121:SF6">
    <property type="entry name" value="SLR6007 PROTEIN"/>
    <property type="match status" value="1"/>
</dbReference>
<feature type="region of interest" description="Disordered" evidence="1">
    <location>
        <begin position="950"/>
        <end position="1005"/>
    </location>
</feature>
<name>A0A7U7GAU0_9GAMM</name>
<dbReference type="PANTHER" id="PTHR30121">
    <property type="entry name" value="UNCHARACTERIZED PROTEIN YJGR-RELATED"/>
    <property type="match status" value="1"/>
</dbReference>
<proteinExistence type="predicted"/>
<evidence type="ECO:0000313" key="5">
    <source>
        <dbReference type="Proteomes" id="UP000019184"/>
    </source>
</evidence>
<sequence length="1031" mass="115371">MPYEKIKTHEVGRAPSDNGYRPSTAPKWDVLQRERLKSLEELELDYRANPVLIRKERHFVVYIIGLIGVLSLILSMVSSLTSAHLDTPFLFAMFSATGVLAGLYKLISRRVRWIAGVYALLGPGLWVLAILPHLVHRYPVIGYGLFLFSLGLTCYLASHIATHYAMWLAASPQLLGEKRRMAQEQWQNRHYDGFGIIAVYGLLLIIFARTPILGFKNFIWITLFFALGVFYWVTEFKAIRESLSLCREAIVSWFTYTRYQAVHFDFSDQENQSGAALGCLVSLFPLVIYSGAIFLFLNIFSLTQATEASTAITVVMLVVFLVVVDILFWTLYGAYQSHGTVFPNPISPPGLFKSPGGIWIRRNLLAAVTLCALFTSTIYFISYAPLGFLSSDSRPLLAAFHRVVDKKISLTRIITYFEHYEPPTVAELVKNLSTGEALLLKKLDPVSQQEYILSKQAADYLQTSPGAWFSLTLDSAFMGKSQAVWAILLGIVQCFLFPILIFLMTCLAVFGRALPRYAKTIDALKSPVSDWQGYVDRLQHSKSAVAREHLWLGAHATEDYPVLLHRSILGEHAHLLGDSGSGKTALGMAPLLAQLISLQDSAVVVIDLKGDMPLFQAAQKGAGNRFKFFTNEVGKATHAFNPFSPLSSDHLSLNQVCEVFLSALGLEHGEGYGRSYYTRVARNVLSRTLQEYPDIASFEELRDKVGKLTNSVSDERDAFELIAVVESLAAIPQLNHIAKDAVTDHAIDMATVVKNREVIYFWLPAAIETTTVREIAKLALYTLFTSAYQHQRQYQETPKLWVFIDEFQHIASLNFKLILQQARSMGMGLILANQTDSDLWVRDVDLKGTVQSNTRFKQIFSVSSPQEREELSKASGETLYYSRRLNAEGEMTTADEKVGHRLMANDIIALSDEPDTSIALIGRGQGYSQFGGYAFPLRGTYHITSEEYERRKNAPWPAPNSNTLVTNRKRRGETRPESPTLRTASILSDDEPPPEVSEKVTDSPWAKHLQSLYQARGGVDLADRGTVPTSE</sequence>
<protein>
    <recommendedName>
        <fullName evidence="3">TraD/TraG TraM recognition site domain-containing protein</fullName>
    </recommendedName>
</protein>
<feature type="transmembrane region" description="Helical" evidence="2">
    <location>
        <begin position="191"/>
        <end position="212"/>
    </location>
</feature>
<keyword evidence="2" id="KW-1133">Transmembrane helix</keyword>
<feature type="region of interest" description="Disordered" evidence="1">
    <location>
        <begin position="1"/>
        <end position="24"/>
    </location>
</feature>
<feature type="transmembrane region" description="Helical" evidence="2">
    <location>
        <begin position="114"/>
        <end position="135"/>
    </location>
</feature>
<evidence type="ECO:0000256" key="1">
    <source>
        <dbReference type="SAM" id="MobiDB-lite"/>
    </source>
</evidence>
<evidence type="ECO:0000313" key="4">
    <source>
        <dbReference type="EMBL" id="CDH44333.1"/>
    </source>
</evidence>
<feature type="domain" description="TraD/TraG TraM recognition site" evidence="3">
    <location>
        <begin position="801"/>
        <end position="906"/>
    </location>
</feature>
<dbReference type="InterPro" id="IPR032689">
    <property type="entry name" value="TraG-D_C"/>
</dbReference>
<keyword evidence="5" id="KW-1185">Reference proteome</keyword>
<feature type="compositionally biased region" description="Basic and acidic residues" evidence="1">
    <location>
        <begin position="1"/>
        <end position="12"/>
    </location>
</feature>
<gene>
    <name evidence="4" type="ORF">BN874_1610007</name>
</gene>
<accession>A0A7U7GAU0</accession>
<dbReference type="Pfam" id="PF12696">
    <property type="entry name" value="TraG-D_C"/>
    <property type="match status" value="1"/>
</dbReference>
<feature type="transmembrane region" description="Helical" evidence="2">
    <location>
        <begin position="59"/>
        <end position="77"/>
    </location>
</feature>
<dbReference type="Gene3D" id="3.40.50.300">
    <property type="entry name" value="P-loop containing nucleotide triphosphate hydrolases"/>
    <property type="match status" value="2"/>
</dbReference>
<feature type="transmembrane region" description="Helical" evidence="2">
    <location>
        <begin position="364"/>
        <end position="386"/>
    </location>
</feature>
<keyword evidence="2" id="KW-0472">Membrane</keyword>
<feature type="transmembrane region" description="Helical" evidence="2">
    <location>
        <begin position="275"/>
        <end position="299"/>
    </location>
</feature>
<feature type="transmembrane region" description="Helical" evidence="2">
    <location>
        <begin position="311"/>
        <end position="332"/>
    </location>
</feature>
<evidence type="ECO:0000259" key="3">
    <source>
        <dbReference type="Pfam" id="PF12696"/>
    </source>
</evidence>
<dbReference type="OrthoDB" id="9759295at2"/>
<feature type="transmembrane region" description="Helical" evidence="2">
    <location>
        <begin position="218"/>
        <end position="234"/>
    </location>
</feature>
<feature type="transmembrane region" description="Helical" evidence="2">
    <location>
        <begin position="483"/>
        <end position="510"/>
    </location>
</feature>
<feature type="transmembrane region" description="Helical" evidence="2">
    <location>
        <begin position="89"/>
        <end position="107"/>
    </location>
</feature>
<feature type="transmembrane region" description="Helical" evidence="2">
    <location>
        <begin position="141"/>
        <end position="170"/>
    </location>
</feature>
<dbReference type="AlphaFoldDB" id="A0A7U7GAU0"/>
<dbReference type="Proteomes" id="UP000019184">
    <property type="component" value="Unassembled WGS sequence"/>
</dbReference>
<dbReference type="InterPro" id="IPR027417">
    <property type="entry name" value="P-loop_NTPase"/>
</dbReference>
<keyword evidence="2" id="KW-0812">Transmembrane</keyword>
<dbReference type="InterPro" id="IPR051162">
    <property type="entry name" value="T4SS_component"/>
</dbReference>